<accession>A0A2I0U272</accession>
<protein>
    <submittedName>
        <fullName evidence="2">Rna-directed dna polymerase from mobile element jockey-like</fullName>
    </submittedName>
</protein>
<evidence type="ECO:0000259" key="1">
    <source>
        <dbReference type="Pfam" id="PF00078"/>
    </source>
</evidence>
<keyword evidence="3" id="KW-1185">Reference proteome</keyword>
<organism evidence="2 3">
    <name type="scientific">Limosa lapponica baueri</name>
    <dbReference type="NCBI Taxonomy" id="1758121"/>
    <lineage>
        <taxon>Eukaryota</taxon>
        <taxon>Metazoa</taxon>
        <taxon>Chordata</taxon>
        <taxon>Craniata</taxon>
        <taxon>Vertebrata</taxon>
        <taxon>Euteleostomi</taxon>
        <taxon>Archelosauria</taxon>
        <taxon>Archosauria</taxon>
        <taxon>Dinosauria</taxon>
        <taxon>Saurischia</taxon>
        <taxon>Theropoda</taxon>
        <taxon>Coelurosauria</taxon>
        <taxon>Aves</taxon>
        <taxon>Neognathae</taxon>
        <taxon>Neoaves</taxon>
        <taxon>Charadriiformes</taxon>
        <taxon>Scolopacidae</taxon>
        <taxon>Limosa</taxon>
    </lineage>
</organism>
<dbReference type="GO" id="GO:0003964">
    <property type="term" value="F:RNA-directed DNA polymerase activity"/>
    <property type="evidence" value="ECO:0007669"/>
    <property type="project" value="UniProtKB-KW"/>
</dbReference>
<dbReference type="Pfam" id="PF00078">
    <property type="entry name" value="RVT_1"/>
    <property type="match status" value="1"/>
</dbReference>
<dbReference type="AlphaFoldDB" id="A0A2I0U272"/>
<gene>
    <name evidence="2" type="ORF">llap_9535</name>
</gene>
<reference evidence="3" key="1">
    <citation type="submission" date="2017-11" db="EMBL/GenBank/DDBJ databases">
        <authorList>
            <person name="Lima N.C."/>
            <person name="Parody-Merino A.M."/>
            <person name="Battley P.F."/>
            <person name="Fidler A.E."/>
            <person name="Prosdocimi F."/>
        </authorList>
    </citation>
    <scope>NUCLEOTIDE SEQUENCE [LARGE SCALE GENOMIC DNA]</scope>
</reference>
<name>A0A2I0U272_LIMLA</name>
<dbReference type="OrthoDB" id="419189at2759"/>
<dbReference type="InterPro" id="IPR000477">
    <property type="entry name" value="RT_dom"/>
</dbReference>
<evidence type="ECO:0000313" key="2">
    <source>
        <dbReference type="EMBL" id="PKU40164.1"/>
    </source>
</evidence>
<dbReference type="EMBL" id="KZ506325">
    <property type="protein sequence ID" value="PKU40164.1"/>
    <property type="molecule type" value="Genomic_DNA"/>
</dbReference>
<evidence type="ECO:0000313" key="3">
    <source>
        <dbReference type="Proteomes" id="UP000233556"/>
    </source>
</evidence>
<reference evidence="3" key="2">
    <citation type="submission" date="2017-12" db="EMBL/GenBank/DDBJ databases">
        <title>Genome sequence of the Bar-tailed Godwit (Limosa lapponica baueri).</title>
        <authorList>
            <person name="Lima N.C.B."/>
            <person name="Parody-Merino A.M."/>
            <person name="Battley P.F."/>
            <person name="Fidler A.E."/>
            <person name="Prosdocimi F."/>
        </authorList>
    </citation>
    <scope>NUCLEOTIDE SEQUENCE [LARGE SCALE GENOMIC DNA]</scope>
</reference>
<sequence>MVSHSILLEKLAAHGLDGSTLRWVKKWLEGWVNGAKSSWRLVTSGVPEGLVLGPVLFVNDLDNGIECTLNKFADTKLDGSVDLFEGRKSLQRDLGRLDVWAKANGMRFNKTKCRVLRLGHNNPMQRYRLGEEWLESCPVEKDLRVLVDSQLNMGQQCSQVVKKANSILACVRNSVENRTMEMIVILYSALVRLHVECCVQFWAPHYKKDIEVL</sequence>
<dbReference type="PANTHER" id="PTHR33332">
    <property type="entry name" value="REVERSE TRANSCRIPTASE DOMAIN-CONTAINING PROTEIN"/>
    <property type="match status" value="1"/>
</dbReference>
<keyword evidence="2" id="KW-0808">Transferase</keyword>
<dbReference type="Proteomes" id="UP000233556">
    <property type="component" value="Unassembled WGS sequence"/>
</dbReference>
<proteinExistence type="predicted"/>
<keyword evidence="2" id="KW-0695">RNA-directed DNA polymerase</keyword>
<keyword evidence="2" id="KW-0548">Nucleotidyltransferase</keyword>
<feature type="domain" description="Reverse transcriptase" evidence="1">
    <location>
        <begin position="2"/>
        <end position="117"/>
    </location>
</feature>